<dbReference type="InterPro" id="IPR051291">
    <property type="entry name" value="CIMAP"/>
</dbReference>
<keyword evidence="3" id="KW-1185">Reference proteome</keyword>
<gene>
    <name evidence="2" type="ORF">CEUTPL_LOCUS6081</name>
</gene>
<name>A0A9P0DLL0_9CUCU</name>
<evidence type="ECO:0000313" key="3">
    <source>
        <dbReference type="Proteomes" id="UP001152799"/>
    </source>
</evidence>
<feature type="region of interest" description="Disordered" evidence="1">
    <location>
        <begin position="58"/>
        <end position="112"/>
    </location>
</feature>
<dbReference type="OrthoDB" id="406368at2759"/>
<feature type="compositionally biased region" description="Basic and acidic residues" evidence="1">
    <location>
        <begin position="163"/>
        <end position="173"/>
    </location>
</feature>
<proteinExistence type="predicted"/>
<organism evidence="2 3">
    <name type="scientific">Ceutorhynchus assimilis</name>
    <name type="common">cabbage seed weevil</name>
    <dbReference type="NCBI Taxonomy" id="467358"/>
    <lineage>
        <taxon>Eukaryota</taxon>
        <taxon>Metazoa</taxon>
        <taxon>Ecdysozoa</taxon>
        <taxon>Arthropoda</taxon>
        <taxon>Hexapoda</taxon>
        <taxon>Insecta</taxon>
        <taxon>Pterygota</taxon>
        <taxon>Neoptera</taxon>
        <taxon>Endopterygota</taxon>
        <taxon>Coleoptera</taxon>
        <taxon>Polyphaga</taxon>
        <taxon>Cucujiformia</taxon>
        <taxon>Curculionidae</taxon>
        <taxon>Ceutorhynchinae</taxon>
        <taxon>Ceutorhynchus</taxon>
    </lineage>
</organism>
<protein>
    <recommendedName>
        <fullName evidence="4">Outer dense fiber protein 3</fullName>
    </recommendedName>
</protein>
<dbReference type="EMBL" id="OU892278">
    <property type="protein sequence ID" value="CAH1127285.1"/>
    <property type="molecule type" value="Genomic_DNA"/>
</dbReference>
<dbReference type="InterPro" id="IPR010736">
    <property type="entry name" value="SHIPPO-rpt"/>
</dbReference>
<reference evidence="2" key="1">
    <citation type="submission" date="2022-01" db="EMBL/GenBank/DDBJ databases">
        <authorList>
            <person name="King R."/>
        </authorList>
    </citation>
    <scope>NUCLEOTIDE SEQUENCE</scope>
</reference>
<dbReference type="Proteomes" id="UP001152799">
    <property type="component" value="Chromosome 2"/>
</dbReference>
<feature type="region of interest" description="Disordered" evidence="1">
    <location>
        <begin position="1"/>
        <end position="26"/>
    </location>
</feature>
<sequence length="241" mass="25814">MGGMTQRPWTPTKRRGPIAAEYNSPGPACVALQSSIGKKPLEAKTGSAPAFSFGAKNNAKLESIGPGPGQYNVTGLSAKGKDTPPALSLHSRPKDPKSDNFPAPGDYNPDKAEKVIHDASPKYTFGLKTNVGKPLDTPAPNVYNIPSVVGDKKGAPAYTISGRNKEPLDERVKNPGPGQYNNVDPEHYKQHSPAYTMSGRTNVPKDETIPGPGVYSPEKVVLEYPPAHSFGIRHSIYADHY</sequence>
<dbReference type="GO" id="GO:0005856">
    <property type="term" value="C:cytoskeleton"/>
    <property type="evidence" value="ECO:0007669"/>
    <property type="project" value="TreeGrafter"/>
</dbReference>
<dbReference type="PANTHER" id="PTHR21580:SF28">
    <property type="entry name" value="BOREALIN N-TERMINAL DOMAIN-CONTAINING PROTEIN-RELATED"/>
    <property type="match status" value="1"/>
</dbReference>
<accession>A0A9P0DLL0</accession>
<dbReference type="PANTHER" id="PTHR21580">
    <property type="entry name" value="SHIPPO-1-RELATED"/>
    <property type="match status" value="1"/>
</dbReference>
<feature type="region of interest" description="Disordered" evidence="1">
    <location>
        <begin position="153"/>
        <end position="214"/>
    </location>
</feature>
<dbReference type="AlphaFoldDB" id="A0A9P0DLL0"/>
<evidence type="ECO:0000256" key="1">
    <source>
        <dbReference type="SAM" id="MobiDB-lite"/>
    </source>
</evidence>
<evidence type="ECO:0008006" key="4">
    <source>
        <dbReference type="Google" id="ProtNLM"/>
    </source>
</evidence>
<evidence type="ECO:0000313" key="2">
    <source>
        <dbReference type="EMBL" id="CAH1127285.1"/>
    </source>
</evidence>
<dbReference type="Pfam" id="PF07004">
    <property type="entry name" value="SHIPPO-rpt"/>
    <property type="match status" value="5"/>
</dbReference>